<evidence type="ECO:0000256" key="13">
    <source>
        <dbReference type="ARBA" id="ARBA00047594"/>
    </source>
</evidence>
<evidence type="ECO:0000256" key="3">
    <source>
        <dbReference type="ARBA" id="ARBA00012374"/>
    </source>
</evidence>
<evidence type="ECO:0000256" key="11">
    <source>
        <dbReference type="ARBA" id="ARBA00032707"/>
    </source>
</evidence>
<dbReference type="PANTHER" id="PTHR30622:SF2">
    <property type="entry name" value="UNDECAPRENYL-DIPHOSPHATASE"/>
    <property type="match status" value="1"/>
</dbReference>
<dbReference type="GO" id="GO:0050380">
    <property type="term" value="F:undecaprenyl-diphosphatase activity"/>
    <property type="evidence" value="ECO:0007669"/>
    <property type="project" value="UniProtKB-UniRule"/>
</dbReference>
<dbReference type="EMBL" id="CAUDKO010000018">
    <property type="protein sequence ID" value="CAJ0896957.1"/>
    <property type="molecule type" value="Genomic_DNA"/>
</dbReference>
<dbReference type="GO" id="GO:0009252">
    <property type="term" value="P:peptidoglycan biosynthetic process"/>
    <property type="evidence" value="ECO:0007669"/>
    <property type="project" value="UniProtKB-KW"/>
</dbReference>
<dbReference type="Pfam" id="PF02673">
    <property type="entry name" value="BacA"/>
    <property type="match status" value="1"/>
</dbReference>
<dbReference type="RefSeq" id="WP_009240731.1">
    <property type="nucleotide sequence ID" value="NZ_CAUDKO010000018.1"/>
</dbReference>
<keyword evidence="7 14" id="KW-0378">Hydrolase</keyword>
<evidence type="ECO:0000256" key="1">
    <source>
        <dbReference type="ARBA" id="ARBA00004651"/>
    </source>
</evidence>
<proteinExistence type="inferred from homology"/>
<dbReference type="GO" id="GO:0005886">
    <property type="term" value="C:plasma membrane"/>
    <property type="evidence" value="ECO:0007669"/>
    <property type="project" value="UniProtKB-SubCell"/>
</dbReference>
<evidence type="ECO:0000256" key="10">
    <source>
        <dbReference type="ARBA" id="ARBA00023251"/>
    </source>
</evidence>
<comment type="function">
    <text evidence="14">Catalyzes the dephosphorylation of undecaprenyl diphosphate (UPP). Confers resistance to bacitracin.</text>
</comment>
<keyword evidence="14" id="KW-0573">Peptidoglycan synthesis</keyword>
<keyword evidence="6 14" id="KW-0812">Transmembrane</keyword>
<dbReference type="GO" id="GO:0071555">
    <property type="term" value="P:cell wall organization"/>
    <property type="evidence" value="ECO:0007669"/>
    <property type="project" value="UniProtKB-KW"/>
</dbReference>
<evidence type="ECO:0000313" key="18">
    <source>
        <dbReference type="Proteomes" id="UP001190491"/>
    </source>
</evidence>
<keyword evidence="5 14" id="KW-1003">Cell membrane</keyword>
<evidence type="ECO:0000256" key="12">
    <source>
        <dbReference type="ARBA" id="ARBA00032932"/>
    </source>
</evidence>
<evidence type="ECO:0000256" key="2">
    <source>
        <dbReference type="ARBA" id="ARBA00010621"/>
    </source>
</evidence>
<dbReference type="AlphaFoldDB" id="A0AAD2FB53"/>
<evidence type="ECO:0000256" key="7">
    <source>
        <dbReference type="ARBA" id="ARBA00022801"/>
    </source>
</evidence>
<reference evidence="15 17" key="1">
    <citation type="submission" date="2023-07" db="EMBL/GenBank/DDBJ databases">
        <authorList>
            <person name="Peeters C."/>
        </authorList>
    </citation>
    <scope>NUCLEOTIDE SEQUENCE</scope>
    <source>
        <strain evidence="16 17">LMG 32965</strain>
        <strain evidence="15">R-77567</strain>
    </source>
</reference>
<dbReference type="PANTHER" id="PTHR30622">
    <property type="entry name" value="UNDECAPRENYL-DIPHOSPHATASE"/>
    <property type="match status" value="1"/>
</dbReference>
<dbReference type="EC" id="3.6.1.27" evidence="3 14"/>
<feature type="transmembrane region" description="Helical" evidence="14">
    <location>
        <begin position="122"/>
        <end position="142"/>
    </location>
</feature>
<keyword evidence="14" id="KW-0133">Cell shape</keyword>
<dbReference type="HAMAP" id="MF_01006">
    <property type="entry name" value="Undec_diphosphatase"/>
    <property type="match status" value="1"/>
</dbReference>
<keyword evidence="9 14" id="KW-0472">Membrane</keyword>
<comment type="catalytic activity">
    <reaction evidence="13 14">
        <text>di-trans,octa-cis-undecaprenyl diphosphate + H2O = di-trans,octa-cis-undecaprenyl phosphate + phosphate + H(+)</text>
        <dbReference type="Rhea" id="RHEA:28094"/>
        <dbReference type="ChEBI" id="CHEBI:15377"/>
        <dbReference type="ChEBI" id="CHEBI:15378"/>
        <dbReference type="ChEBI" id="CHEBI:43474"/>
        <dbReference type="ChEBI" id="CHEBI:58405"/>
        <dbReference type="ChEBI" id="CHEBI:60392"/>
        <dbReference type="EC" id="3.6.1.27"/>
    </reaction>
</comment>
<dbReference type="GeneID" id="61389887"/>
<dbReference type="GO" id="GO:0008360">
    <property type="term" value="P:regulation of cell shape"/>
    <property type="evidence" value="ECO:0007669"/>
    <property type="project" value="UniProtKB-KW"/>
</dbReference>
<dbReference type="Proteomes" id="UP001189792">
    <property type="component" value="Unassembled WGS sequence"/>
</dbReference>
<name>A0AAD2FB53_9RALS</name>
<evidence type="ECO:0000256" key="5">
    <source>
        <dbReference type="ARBA" id="ARBA00022475"/>
    </source>
</evidence>
<evidence type="ECO:0000256" key="14">
    <source>
        <dbReference type="HAMAP-Rule" id="MF_01006"/>
    </source>
</evidence>
<keyword evidence="14" id="KW-0961">Cell wall biogenesis/degradation</keyword>
<organism evidence="15 18">
    <name type="scientific">Ralstonia flatus</name>
    <dbReference type="NCBI Taxonomy" id="3058601"/>
    <lineage>
        <taxon>Bacteria</taxon>
        <taxon>Pseudomonadati</taxon>
        <taxon>Pseudomonadota</taxon>
        <taxon>Betaproteobacteria</taxon>
        <taxon>Burkholderiales</taxon>
        <taxon>Burkholderiaceae</taxon>
        <taxon>Ralstonia</taxon>
    </lineage>
</organism>
<feature type="transmembrane region" description="Helical" evidence="14">
    <location>
        <begin position="82"/>
        <end position="102"/>
    </location>
</feature>
<keyword evidence="10 14" id="KW-0046">Antibiotic resistance</keyword>
<comment type="similarity">
    <text evidence="2 14">Belongs to the UppP family.</text>
</comment>
<feature type="transmembrane region" description="Helical" evidence="14">
    <location>
        <begin position="40"/>
        <end position="62"/>
    </location>
</feature>
<comment type="subcellular location">
    <subcellularLocation>
        <location evidence="1 14">Cell membrane</location>
        <topology evidence="1 14">Multi-pass membrane protein</topology>
    </subcellularLocation>
</comment>
<keyword evidence="8 14" id="KW-1133">Transmembrane helix</keyword>
<evidence type="ECO:0000256" key="8">
    <source>
        <dbReference type="ARBA" id="ARBA00022989"/>
    </source>
</evidence>
<dbReference type="InterPro" id="IPR003824">
    <property type="entry name" value="UppP"/>
</dbReference>
<feature type="transmembrane region" description="Helical" evidence="14">
    <location>
        <begin position="194"/>
        <end position="212"/>
    </location>
</feature>
<feature type="transmembrane region" description="Helical" evidence="14">
    <location>
        <begin position="232"/>
        <end position="252"/>
    </location>
</feature>
<feature type="transmembrane region" description="Helical" evidence="14">
    <location>
        <begin position="264"/>
        <end position="281"/>
    </location>
</feature>
<comment type="miscellaneous">
    <text evidence="14">Bacitracin is thought to be involved in the inhibition of peptidoglycan synthesis by sequestering undecaprenyl diphosphate, thereby reducing the pool of lipid carrier available.</text>
</comment>
<evidence type="ECO:0000313" key="17">
    <source>
        <dbReference type="Proteomes" id="UP001189792"/>
    </source>
</evidence>
<accession>A0AAD2FB53</accession>
<dbReference type="EMBL" id="CAUDLI010000014">
    <property type="protein sequence ID" value="CAJ0903240.1"/>
    <property type="molecule type" value="Genomic_DNA"/>
</dbReference>
<keyword evidence="17" id="KW-1185">Reference proteome</keyword>
<gene>
    <name evidence="15" type="primary">uppP_2</name>
    <name evidence="14" type="synonym">uppP</name>
    <name evidence="16" type="ORF">R77564_04870</name>
    <name evidence="15" type="ORF">R77567_04776</name>
</gene>
<protein>
    <recommendedName>
        <fullName evidence="4 14">Undecaprenyl-diphosphatase</fullName>
        <ecNumber evidence="3 14">3.6.1.27</ecNumber>
    </recommendedName>
    <alternativeName>
        <fullName evidence="12 14">Bacitracin resistance protein</fullName>
    </alternativeName>
    <alternativeName>
        <fullName evidence="11 14">Undecaprenyl pyrophosphate phosphatase</fullName>
    </alternativeName>
</protein>
<evidence type="ECO:0000256" key="9">
    <source>
        <dbReference type="ARBA" id="ARBA00023136"/>
    </source>
</evidence>
<dbReference type="GO" id="GO:0046677">
    <property type="term" value="P:response to antibiotic"/>
    <property type="evidence" value="ECO:0007669"/>
    <property type="project" value="UniProtKB-UniRule"/>
</dbReference>
<evidence type="ECO:0000256" key="6">
    <source>
        <dbReference type="ARBA" id="ARBA00022692"/>
    </source>
</evidence>
<evidence type="ECO:0000313" key="15">
    <source>
        <dbReference type="EMBL" id="CAJ0896957.1"/>
    </source>
</evidence>
<evidence type="ECO:0000313" key="16">
    <source>
        <dbReference type="EMBL" id="CAJ0903240.1"/>
    </source>
</evidence>
<comment type="caution">
    <text evidence="15">The sequence shown here is derived from an EMBL/GenBank/DDBJ whole genome shotgun (WGS) entry which is preliminary data.</text>
</comment>
<dbReference type="Proteomes" id="UP001190491">
    <property type="component" value="Unassembled WGS sequence"/>
</dbReference>
<evidence type="ECO:0000256" key="4">
    <source>
        <dbReference type="ARBA" id="ARBA00021581"/>
    </source>
</evidence>
<sequence length="282" mass="30692">MNLLQILVLAVVQGAAELLPVSSSAHVIVAEKLMGLDPTAPQMTLLLVMLHTGTMFAVIAYFWKSWRATYFSSGQAFRTNALCILVATLATGIVGVTLLQFIKHVVVADSANFEIEHLFGNSRLIAAALAAAGLLIILSSRLQDRGIDNLSLRQSAWIGAVQGLCLPFRGFSRSGATISAGLALGVARRRAEEFSFALAVVLTPAVIVKEAYRLYKEYAATTTAMHSDGFLHLMGPSMIGMAMSFLAGWVALRWLSRWLEQGRWHFFGFYCLLASLLVLWIG</sequence>